<dbReference type="InterPro" id="IPR051010">
    <property type="entry name" value="BCAA_transport"/>
</dbReference>
<evidence type="ECO:0000256" key="3">
    <source>
        <dbReference type="ARBA" id="ARBA00022989"/>
    </source>
</evidence>
<reference evidence="8 10" key="1">
    <citation type="journal article" date="2008" name="Science">
        <title>The Physcomitrella genome reveals evolutionary insights into the conquest of land by plants.</title>
        <authorList>
            <person name="Rensing S."/>
            <person name="Lang D."/>
            <person name="Zimmer A."/>
            <person name="Terry A."/>
            <person name="Salamov A."/>
            <person name="Shapiro H."/>
            <person name="Nishiyama T."/>
            <person name="Perroud P.-F."/>
            <person name="Lindquist E."/>
            <person name="Kamisugi Y."/>
            <person name="Tanahashi T."/>
            <person name="Sakakibara K."/>
            <person name="Fujita T."/>
            <person name="Oishi K."/>
            <person name="Shin-I T."/>
            <person name="Kuroki Y."/>
            <person name="Toyoda A."/>
            <person name="Suzuki Y."/>
            <person name="Hashimoto A."/>
            <person name="Yamaguchi K."/>
            <person name="Sugano A."/>
            <person name="Kohara Y."/>
            <person name="Fujiyama A."/>
            <person name="Anterola A."/>
            <person name="Aoki S."/>
            <person name="Ashton N."/>
            <person name="Barbazuk W.B."/>
            <person name="Barker E."/>
            <person name="Bennetzen J."/>
            <person name="Bezanilla M."/>
            <person name="Blankenship R."/>
            <person name="Cho S.H."/>
            <person name="Dutcher S."/>
            <person name="Estelle M."/>
            <person name="Fawcett J.A."/>
            <person name="Gundlach H."/>
            <person name="Hanada K."/>
            <person name="Heyl A."/>
            <person name="Hicks K.A."/>
            <person name="Hugh J."/>
            <person name="Lohr M."/>
            <person name="Mayer K."/>
            <person name="Melkozernov A."/>
            <person name="Murata T."/>
            <person name="Nelson D."/>
            <person name="Pils B."/>
            <person name="Prigge M."/>
            <person name="Reiss B."/>
            <person name="Renner T."/>
            <person name="Rombauts S."/>
            <person name="Rushton P."/>
            <person name="Sanderfoot A."/>
            <person name="Schween G."/>
            <person name="Shiu S.-H."/>
            <person name="Stueber K."/>
            <person name="Theodoulou F.L."/>
            <person name="Tu H."/>
            <person name="Van de Peer Y."/>
            <person name="Verrier P.J."/>
            <person name="Waters E."/>
            <person name="Wood A."/>
            <person name="Yang L."/>
            <person name="Cove D."/>
            <person name="Cuming A."/>
            <person name="Hasebe M."/>
            <person name="Lucas S."/>
            <person name="Mishler D.B."/>
            <person name="Reski R."/>
            <person name="Grigoriev I."/>
            <person name="Quatrano R.S."/>
            <person name="Boore J.L."/>
        </authorList>
    </citation>
    <scope>NUCLEOTIDE SEQUENCE [LARGE SCALE GENOMIC DNA]</scope>
    <source>
        <strain evidence="9 10">cv. Gransden 2004</strain>
    </source>
</reference>
<dbReference type="OrthoDB" id="2013289at2759"/>
<feature type="signal peptide" evidence="6">
    <location>
        <begin position="1"/>
        <end position="26"/>
    </location>
</feature>
<comment type="subcellular location">
    <subcellularLocation>
        <location evidence="1">Membrane</location>
    </subcellularLocation>
</comment>
<organism evidence="8">
    <name type="scientific">Physcomitrium patens</name>
    <name type="common">Spreading-leaved earth moss</name>
    <name type="synonym">Physcomitrella patens</name>
    <dbReference type="NCBI Taxonomy" id="3218"/>
    <lineage>
        <taxon>Eukaryota</taxon>
        <taxon>Viridiplantae</taxon>
        <taxon>Streptophyta</taxon>
        <taxon>Embryophyta</taxon>
        <taxon>Bryophyta</taxon>
        <taxon>Bryophytina</taxon>
        <taxon>Bryopsida</taxon>
        <taxon>Funariidae</taxon>
        <taxon>Funariales</taxon>
        <taxon>Funariaceae</taxon>
        <taxon>Physcomitrium</taxon>
    </lineage>
</organism>
<evidence type="ECO:0000256" key="1">
    <source>
        <dbReference type="ARBA" id="ARBA00004370"/>
    </source>
</evidence>
<dbReference type="RefSeq" id="XP_024370980.1">
    <property type="nucleotide sequence ID" value="XM_024515212.2"/>
</dbReference>
<dbReference type="SUPFAM" id="SSF53822">
    <property type="entry name" value="Periplasmic binding protein-like I"/>
    <property type="match status" value="1"/>
</dbReference>
<dbReference type="Pfam" id="PF01094">
    <property type="entry name" value="ANF_receptor"/>
    <property type="match status" value="1"/>
</dbReference>
<evidence type="ECO:0000259" key="7">
    <source>
        <dbReference type="Pfam" id="PF01094"/>
    </source>
</evidence>
<dbReference type="Gene3D" id="3.40.50.2300">
    <property type="match status" value="2"/>
</dbReference>
<sequence>MRKRRMSAVALLTVAVLHMCLILAEAQTYNVNTTYRLGFLSPSPDSLIPTSLANEWNSAFMVAMEVLNSEDRSYNFIPSIENTECDWQCGQHATEQLTKPQIVPALIGAVGPACTDAAMSSGRVFRERNYSHISFAATSVKLSSRVAFPMTFRTVFSDEYQAAAIAASVAEMGIKRLHVLTVKSYYSMNLGSEINAAVGSLANTTVYTISSGEKSMINETQLAAILETVETEDFIVMAVHPILAQEIWKVAYKLDKLRWPFWYFGTDGVTAFDPADVNVTDPKLVNAIQGEIGVSPHGGDILTTGPCAKFYSYWKSKKYPGSPSEGKTRTRSYVPHLIDAVQTYFIIVDNLIKAKANVTKDNVIKALNGSGPGVIEFEGCSGNVSFDPASGSRSIATQAPHYDLVLLTQALWEVKGEIKNGTLLGLQVLTRPGSGLNSIYLGPEGLSSKAKVGIIVGTLFGAVAVLFVAGSALYLYRRKRTGRPLARSESMRRMMDFVGTGSFGSSDSFEIGEERG</sequence>
<evidence type="ECO:0000256" key="2">
    <source>
        <dbReference type="ARBA" id="ARBA00022692"/>
    </source>
</evidence>
<dbReference type="OMA" id="ANEWNSA"/>
<feature type="chain" id="PRO_5014297926" description="Receptor ligand binding region domain-containing protein" evidence="6">
    <location>
        <begin position="27"/>
        <end position="516"/>
    </location>
</feature>
<accession>A9SFV5</accession>
<evidence type="ECO:0000256" key="6">
    <source>
        <dbReference type="SAM" id="SignalP"/>
    </source>
</evidence>
<evidence type="ECO:0000256" key="4">
    <source>
        <dbReference type="ARBA" id="ARBA00023136"/>
    </source>
</evidence>
<reference evidence="9" key="3">
    <citation type="submission" date="2020-12" db="UniProtKB">
        <authorList>
            <consortium name="EnsemblPlants"/>
        </authorList>
    </citation>
    <scope>IDENTIFICATION</scope>
</reference>
<keyword evidence="10" id="KW-1185">Reference proteome</keyword>
<dbReference type="EMBL" id="ABEU02000003">
    <property type="protein sequence ID" value="PNR57249.1"/>
    <property type="molecule type" value="Genomic_DNA"/>
</dbReference>
<name>A9SFV5_PHYPA</name>
<dbReference type="AlphaFoldDB" id="A9SFV5"/>
<dbReference type="Gramene" id="Pp3c3_10750V3.2">
    <property type="protein sequence ID" value="Pp3c3_10750V3.2"/>
    <property type="gene ID" value="Pp3c3_10750"/>
</dbReference>
<protein>
    <recommendedName>
        <fullName evidence="7">Receptor ligand binding region domain-containing protein</fullName>
    </recommendedName>
</protein>
<proteinExistence type="predicted"/>
<keyword evidence="4 5" id="KW-0472">Membrane</keyword>
<dbReference type="PANTHER" id="PTHR30483">
    <property type="entry name" value="LEUCINE-SPECIFIC-BINDING PROTEIN"/>
    <property type="match status" value="1"/>
</dbReference>
<dbReference type="GO" id="GO:0016020">
    <property type="term" value="C:membrane"/>
    <property type="evidence" value="ECO:0007669"/>
    <property type="project" value="UniProtKB-SubCell"/>
</dbReference>
<evidence type="ECO:0000256" key="5">
    <source>
        <dbReference type="SAM" id="Phobius"/>
    </source>
</evidence>
<evidence type="ECO:0000313" key="9">
    <source>
        <dbReference type="EnsemblPlants" id="Pp3c3_10750V3.1"/>
    </source>
</evidence>
<gene>
    <name evidence="9" type="primary">LOC112280124</name>
    <name evidence="8" type="ORF">PHYPA_004242</name>
</gene>
<keyword evidence="3 5" id="KW-1133">Transmembrane helix</keyword>
<dbReference type="InterPro" id="IPR028082">
    <property type="entry name" value="Peripla_BP_I"/>
</dbReference>
<evidence type="ECO:0000313" key="10">
    <source>
        <dbReference type="Proteomes" id="UP000006727"/>
    </source>
</evidence>
<dbReference type="Proteomes" id="UP000006727">
    <property type="component" value="Chromosome 3"/>
</dbReference>
<evidence type="ECO:0000313" key="8">
    <source>
        <dbReference type="EMBL" id="PNR57249.1"/>
    </source>
</evidence>
<feature type="transmembrane region" description="Helical" evidence="5">
    <location>
        <begin position="452"/>
        <end position="476"/>
    </location>
</feature>
<reference evidence="8 10" key="2">
    <citation type="journal article" date="2018" name="Plant J.">
        <title>The Physcomitrella patens chromosome-scale assembly reveals moss genome structure and evolution.</title>
        <authorList>
            <person name="Lang D."/>
            <person name="Ullrich K.K."/>
            <person name="Murat F."/>
            <person name="Fuchs J."/>
            <person name="Jenkins J."/>
            <person name="Haas F.B."/>
            <person name="Piednoel M."/>
            <person name="Gundlach H."/>
            <person name="Van Bel M."/>
            <person name="Meyberg R."/>
            <person name="Vives C."/>
            <person name="Morata J."/>
            <person name="Symeonidi A."/>
            <person name="Hiss M."/>
            <person name="Muchero W."/>
            <person name="Kamisugi Y."/>
            <person name="Saleh O."/>
            <person name="Blanc G."/>
            <person name="Decker E.L."/>
            <person name="van Gessel N."/>
            <person name="Grimwood J."/>
            <person name="Hayes R.D."/>
            <person name="Graham S.W."/>
            <person name="Gunter L.E."/>
            <person name="McDaniel S.F."/>
            <person name="Hoernstein S.N.W."/>
            <person name="Larsson A."/>
            <person name="Li F.W."/>
            <person name="Perroud P.F."/>
            <person name="Phillips J."/>
            <person name="Ranjan P."/>
            <person name="Rokshar D.S."/>
            <person name="Rothfels C.J."/>
            <person name="Schneider L."/>
            <person name="Shu S."/>
            <person name="Stevenson D.W."/>
            <person name="Thummler F."/>
            <person name="Tillich M."/>
            <person name="Villarreal Aguilar J.C."/>
            <person name="Widiez T."/>
            <person name="Wong G.K."/>
            <person name="Wymore A."/>
            <person name="Zhang Y."/>
            <person name="Zimmer A.D."/>
            <person name="Quatrano R.S."/>
            <person name="Mayer K.F.X."/>
            <person name="Goodstein D."/>
            <person name="Casacuberta J.M."/>
            <person name="Vandepoele K."/>
            <person name="Reski R."/>
            <person name="Cuming A.C."/>
            <person name="Tuskan G.A."/>
            <person name="Maumus F."/>
            <person name="Salse J."/>
            <person name="Schmutz J."/>
            <person name="Rensing S.A."/>
        </authorList>
    </citation>
    <scope>NUCLEOTIDE SEQUENCE [LARGE SCALE GENOMIC DNA]</scope>
    <source>
        <strain evidence="9 10">cv. Gransden 2004</strain>
    </source>
</reference>
<dbReference type="Gramene" id="Pp3c3_10750V3.1">
    <property type="protein sequence ID" value="Pp3c3_10750V3.1"/>
    <property type="gene ID" value="Pp3c3_10750"/>
</dbReference>
<dbReference type="PaxDb" id="3218-PP1S74_136V6.1"/>
<feature type="domain" description="Receptor ligand binding region" evidence="7">
    <location>
        <begin position="56"/>
        <end position="388"/>
    </location>
</feature>
<dbReference type="HOGENOM" id="CLU_555976_0_0_1"/>
<dbReference type="PANTHER" id="PTHR30483:SF6">
    <property type="entry name" value="PERIPLASMIC BINDING PROTEIN OF ABC TRANSPORTER FOR NATURAL AMINO ACIDS"/>
    <property type="match status" value="1"/>
</dbReference>
<dbReference type="GeneID" id="112280124"/>
<keyword evidence="6" id="KW-0732">Signal</keyword>
<dbReference type="eggNOG" id="KOG1052">
    <property type="taxonomic scope" value="Eukaryota"/>
</dbReference>
<keyword evidence="2 5" id="KW-0812">Transmembrane</keyword>
<dbReference type="InterPro" id="IPR001828">
    <property type="entry name" value="ANF_lig-bd_rcpt"/>
</dbReference>
<dbReference type="EnsemblPlants" id="Pp3c3_10750V3.2">
    <property type="protein sequence ID" value="Pp3c3_10750V3.2"/>
    <property type="gene ID" value="Pp3c3_10750"/>
</dbReference>
<dbReference type="EnsemblPlants" id="Pp3c3_10750V3.1">
    <property type="protein sequence ID" value="Pp3c3_10750V3.1"/>
    <property type="gene ID" value="Pp3c3_10750"/>
</dbReference>